<organism evidence="2 3">
    <name type="scientific">Perkinsus chesapeaki</name>
    <name type="common">Clam parasite</name>
    <name type="synonym">Perkinsus andrewsi</name>
    <dbReference type="NCBI Taxonomy" id="330153"/>
    <lineage>
        <taxon>Eukaryota</taxon>
        <taxon>Sar</taxon>
        <taxon>Alveolata</taxon>
        <taxon>Perkinsozoa</taxon>
        <taxon>Perkinsea</taxon>
        <taxon>Perkinsida</taxon>
        <taxon>Perkinsidae</taxon>
        <taxon>Perkinsus</taxon>
    </lineage>
</organism>
<protein>
    <submittedName>
        <fullName evidence="2">Uncharacterized protein</fullName>
    </submittedName>
</protein>
<feature type="region of interest" description="Disordered" evidence="1">
    <location>
        <begin position="9"/>
        <end position="30"/>
    </location>
</feature>
<feature type="non-terminal residue" evidence="2">
    <location>
        <position position="1"/>
    </location>
</feature>
<comment type="caution">
    <text evidence="2">The sequence shown here is derived from an EMBL/GenBank/DDBJ whole genome shotgun (WGS) entry which is preliminary data.</text>
</comment>
<dbReference type="Proteomes" id="UP000591131">
    <property type="component" value="Unassembled WGS sequence"/>
</dbReference>
<accession>A0A7J6KJH4</accession>
<feature type="region of interest" description="Disordered" evidence="1">
    <location>
        <begin position="54"/>
        <end position="79"/>
    </location>
</feature>
<evidence type="ECO:0000313" key="2">
    <source>
        <dbReference type="EMBL" id="KAF4647094.1"/>
    </source>
</evidence>
<sequence>KALYYKIPVNGETSIPQRTRGSSSDDESSREVVELLEYLQAFRRDIDTKIPGHGKVVDVSSPSTNTAVKTKHSAGSQPEQEAVAVNHMLTGRSGCRAFAEQSCMNPELDEMPDTQRLVERASDTGLAGNTHRLSVEQCREETCDAEACADVSKEI</sequence>
<gene>
    <name evidence="2" type="ORF">FOL47_005091</name>
</gene>
<evidence type="ECO:0000256" key="1">
    <source>
        <dbReference type="SAM" id="MobiDB-lite"/>
    </source>
</evidence>
<name>A0A7J6KJH4_PERCH</name>
<keyword evidence="3" id="KW-1185">Reference proteome</keyword>
<feature type="compositionally biased region" description="Polar residues" evidence="1">
    <location>
        <begin position="11"/>
        <end position="21"/>
    </location>
</feature>
<dbReference type="EMBL" id="JAAPAO010002855">
    <property type="protein sequence ID" value="KAF4647094.1"/>
    <property type="molecule type" value="Genomic_DNA"/>
</dbReference>
<proteinExistence type="predicted"/>
<evidence type="ECO:0000313" key="3">
    <source>
        <dbReference type="Proteomes" id="UP000591131"/>
    </source>
</evidence>
<reference evidence="2 3" key="1">
    <citation type="submission" date="2020-04" db="EMBL/GenBank/DDBJ databases">
        <title>Perkinsus chesapeaki whole genome sequence.</title>
        <authorList>
            <person name="Bogema D.R."/>
        </authorList>
    </citation>
    <scope>NUCLEOTIDE SEQUENCE [LARGE SCALE GENOMIC DNA]</scope>
    <source>
        <strain evidence="2">ATCC PRA-425</strain>
    </source>
</reference>
<feature type="non-terminal residue" evidence="2">
    <location>
        <position position="155"/>
    </location>
</feature>
<feature type="compositionally biased region" description="Polar residues" evidence="1">
    <location>
        <begin position="60"/>
        <end position="79"/>
    </location>
</feature>
<dbReference type="AlphaFoldDB" id="A0A7J6KJH4"/>